<feature type="transmembrane region" description="Helical" evidence="1">
    <location>
        <begin position="484"/>
        <end position="507"/>
    </location>
</feature>
<dbReference type="AlphaFoldDB" id="A0A9D1LCG9"/>
<dbReference type="EMBL" id="DVMU01000088">
    <property type="protein sequence ID" value="HIU33731.1"/>
    <property type="molecule type" value="Genomic_DNA"/>
</dbReference>
<feature type="transmembrane region" description="Helical" evidence="1">
    <location>
        <begin position="238"/>
        <end position="257"/>
    </location>
</feature>
<feature type="transmembrane region" description="Helical" evidence="1">
    <location>
        <begin position="103"/>
        <end position="128"/>
    </location>
</feature>
<feature type="transmembrane region" description="Helical" evidence="1">
    <location>
        <begin position="349"/>
        <end position="366"/>
    </location>
</feature>
<feature type="transmembrane region" description="Helical" evidence="1">
    <location>
        <begin position="454"/>
        <end position="478"/>
    </location>
</feature>
<dbReference type="Proteomes" id="UP000824072">
    <property type="component" value="Unassembled WGS sequence"/>
</dbReference>
<evidence type="ECO:0000313" key="2">
    <source>
        <dbReference type="EMBL" id="HIU33731.1"/>
    </source>
</evidence>
<keyword evidence="1" id="KW-0472">Membrane</keyword>
<accession>A0A9D1LCG9</accession>
<evidence type="ECO:0000313" key="3">
    <source>
        <dbReference type="Proteomes" id="UP000824072"/>
    </source>
</evidence>
<sequence length="519" mass="56444">MKGAMGYLVGTRLKNQLKSFKTHPSRLIYALVLVALLGLTLFSSGKQEAGSLRPGSEFALLAGAFFGMMFLILINSGFKNGASFFSLADVNFLFTAPVRPRNVLFYGLLRQLGVSLVMGLFLLFQYGWMHNVYGVRLPVLFLVLACYGVTVFTAQVVAMLAYSLTSADEKKRRKLKSAVFGIFLLMAAAVVARAAVRDGFTLEALVRSANSPLFRLIPVAGWMGGVLQGAVEGNAGMAAFYAALSAAFLGIMVVAIVKTNHDFYEDVLKTTEASHSAITARKEGHIEDSAPGNVRVGKIGLGRGWGASAIYYKHRLENRRARRFLLPPLSLVYAAIVVAFALFTRDAGPIPVLVMAVYIQMFSEGLSRFSRELTKPYIYMIPESAFGKMIHAMRETLLSGLAESALIFVVTGLLIHLDGWTIAAMVFVRWTFTLVFAAASVAEMRVFGGVTSKFLMIFFYLFLAVLMAAPGVIVAIVLGAFGHPLALCIAAAGVLNLPMALLALFLCRNMLRYAELNNI</sequence>
<gene>
    <name evidence="2" type="ORF">IAB02_04135</name>
</gene>
<dbReference type="Pfam" id="PF16962">
    <property type="entry name" value="ABC_export"/>
    <property type="match status" value="1"/>
</dbReference>
<feature type="transmembrane region" description="Helical" evidence="1">
    <location>
        <begin position="140"/>
        <end position="165"/>
    </location>
</feature>
<name>A0A9D1LCG9_9FIRM</name>
<reference evidence="2" key="2">
    <citation type="journal article" date="2021" name="PeerJ">
        <title>Extensive microbial diversity within the chicken gut microbiome revealed by metagenomics and culture.</title>
        <authorList>
            <person name="Gilroy R."/>
            <person name="Ravi A."/>
            <person name="Getino M."/>
            <person name="Pursley I."/>
            <person name="Horton D.L."/>
            <person name="Alikhan N.F."/>
            <person name="Baker D."/>
            <person name="Gharbi K."/>
            <person name="Hall N."/>
            <person name="Watson M."/>
            <person name="Adriaenssens E.M."/>
            <person name="Foster-Nyarko E."/>
            <person name="Jarju S."/>
            <person name="Secka A."/>
            <person name="Antonio M."/>
            <person name="Oren A."/>
            <person name="Chaudhuri R.R."/>
            <person name="La Ragione R."/>
            <person name="Hildebrand F."/>
            <person name="Pallen M.J."/>
        </authorList>
    </citation>
    <scope>NUCLEOTIDE SEQUENCE</scope>
    <source>
        <strain evidence="2">ChiHcec3-11533</strain>
    </source>
</reference>
<proteinExistence type="predicted"/>
<dbReference type="InterPro" id="IPR031584">
    <property type="entry name" value="Put_ABC_export"/>
</dbReference>
<evidence type="ECO:0000256" key="1">
    <source>
        <dbReference type="SAM" id="Phobius"/>
    </source>
</evidence>
<reference evidence="2" key="1">
    <citation type="submission" date="2020-10" db="EMBL/GenBank/DDBJ databases">
        <authorList>
            <person name="Gilroy R."/>
        </authorList>
    </citation>
    <scope>NUCLEOTIDE SEQUENCE</scope>
    <source>
        <strain evidence="2">ChiHcec3-11533</strain>
    </source>
</reference>
<feature type="transmembrane region" description="Helical" evidence="1">
    <location>
        <begin position="324"/>
        <end position="343"/>
    </location>
</feature>
<keyword evidence="1" id="KW-0812">Transmembrane</keyword>
<feature type="transmembrane region" description="Helical" evidence="1">
    <location>
        <begin position="397"/>
        <end position="416"/>
    </location>
</feature>
<feature type="transmembrane region" description="Helical" evidence="1">
    <location>
        <begin position="177"/>
        <end position="196"/>
    </location>
</feature>
<keyword evidence="1" id="KW-1133">Transmembrane helix</keyword>
<feature type="transmembrane region" description="Helical" evidence="1">
    <location>
        <begin position="27"/>
        <end position="46"/>
    </location>
</feature>
<feature type="transmembrane region" description="Helical" evidence="1">
    <location>
        <begin position="58"/>
        <end position="78"/>
    </location>
</feature>
<comment type="caution">
    <text evidence="2">The sequence shown here is derived from an EMBL/GenBank/DDBJ whole genome shotgun (WGS) entry which is preliminary data.</text>
</comment>
<protein>
    <submittedName>
        <fullName evidence="2">ABC exporter domain-containing protein</fullName>
    </submittedName>
</protein>
<organism evidence="2 3">
    <name type="scientific">Candidatus Pullichristensenella excrementigallinarum</name>
    <dbReference type="NCBI Taxonomy" id="2840907"/>
    <lineage>
        <taxon>Bacteria</taxon>
        <taxon>Bacillati</taxon>
        <taxon>Bacillota</taxon>
        <taxon>Clostridia</taxon>
        <taxon>Candidatus Pullichristensenella</taxon>
    </lineage>
</organism>
<feature type="transmembrane region" description="Helical" evidence="1">
    <location>
        <begin position="422"/>
        <end position="442"/>
    </location>
</feature>